<dbReference type="Gramene" id="ERN08666">
    <property type="protein sequence ID" value="ERN08666"/>
    <property type="gene ID" value="AMTR_s00017p00215060"/>
</dbReference>
<dbReference type="STRING" id="13333.W1PLX9"/>
<dbReference type="EMBL" id="KI393256">
    <property type="protein sequence ID" value="ERN08666.1"/>
    <property type="molecule type" value="Genomic_DNA"/>
</dbReference>
<dbReference type="SUPFAM" id="SSF52743">
    <property type="entry name" value="Subtilisin-like"/>
    <property type="match status" value="1"/>
</dbReference>
<dbReference type="InterPro" id="IPR045051">
    <property type="entry name" value="SBT"/>
</dbReference>
<reference evidence="5" key="1">
    <citation type="journal article" date="2013" name="Science">
        <title>The Amborella genome and the evolution of flowering plants.</title>
        <authorList>
            <consortium name="Amborella Genome Project"/>
        </authorList>
    </citation>
    <scope>NUCLEOTIDE SEQUENCE [LARGE SCALE GENOMIC DNA]</scope>
</reference>
<protein>
    <recommendedName>
        <fullName evidence="3">Peptidase S8/S53 domain-containing protein</fullName>
    </recommendedName>
</protein>
<evidence type="ECO:0000256" key="1">
    <source>
        <dbReference type="ARBA" id="ARBA00011073"/>
    </source>
</evidence>
<evidence type="ECO:0000259" key="3">
    <source>
        <dbReference type="Pfam" id="PF00082"/>
    </source>
</evidence>
<dbReference type="InterPro" id="IPR000209">
    <property type="entry name" value="Peptidase_S8/S53_dom"/>
</dbReference>
<proteinExistence type="inferred from homology"/>
<gene>
    <name evidence="4" type="ORF">AMTR_s00017p00215060</name>
</gene>
<dbReference type="HOGENOM" id="CLU_1724752_0_0_1"/>
<dbReference type="eggNOG" id="ENOG502QTDB">
    <property type="taxonomic scope" value="Eukaryota"/>
</dbReference>
<evidence type="ECO:0000256" key="2">
    <source>
        <dbReference type="ARBA" id="ARBA00022729"/>
    </source>
</evidence>
<dbReference type="GO" id="GO:0004252">
    <property type="term" value="F:serine-type endopeptidase activity"/>
    <property type="evidence" value="ECO:0007669"/>
    <property type="project" value="InterPro"/>
</dbReference>
<dbReference type="InterPro" id="IPR036852">
    <property type="entry name" value="Peptidase_S8/S53_dom_sf"/>
</dbReference>
<dbReference type="Proteomes" id="UP000017836">
    <property type="component" value="Unassembled WGS sequence"/>
</dbReference>
<keyword evidence="5" id="KW-1185">Reference proteome</keyword>
<dbReference type="Gene3D" id="3.40.50.200">
    <property type="entry name" value="Peptidase S8/S53 domain"/>
    <property type="match status" value="1"/>
</dbReference>
<dbReference type="AlphaFoldDB" id="W1PLX9"/>
<organism evidence="4 5">
    <name type="scientific">Amborella trichopoda</name>
    <dbReference type="NCBI Taxonomy" id="13333"/>
    <lineage>
        <taxon>Eukaryota</taxon>
        <taxon>Viridiplantae</taxon>
        <taxon>Streptophyta</taxon>
        <taxon>Embryophyta</taxon>
        <taxon>Tracheophyta</taxon>
        <taxon>Spermatophyta</taxon>
        <taxon>Magnoliopsida</taxon>
        <taxon>Amborellales</taxon>
        <taxon>Amborellaceae</taxon>
        <taxon>Amborella</taxon>
    </lineage>
</organism>
<dbReference type="PANTHER" id="PTHR10795">
    <property type="entry name" value="PROPROTEIN CONVERTASE SUBTILISIN/KEXIN"/>
    <property type="match status" value="1"/>
</dbReference>
<name>W1PLX9_AMBTC</name>
<evidence type="ECO:0000313" key="5">
    <source>
        <dbReference type="Proteomes" id="UP000017836"/>
    </source>
</evidence>
<accession>W1PLX9</accession>
<comment type="similarity">
    <text evidence="1">Belongs to the peptidase S8 family.</text>
</comment>
<feature type="domain" description="Peptidase S8/S53" evidence="3">
    <location>
        <begin position="37"/>
        <end position="124"/>
    </location>
</feature>
<evidence type="ECO:0000313" key="4">
    <source>
        <dbReference type="EMBL" id="ERN08666.1"/>
    </source>
</evidence>
<dbReference type="Pfam" id="PF00082">
    <property type="entry name" value="Peptidase_S8"/>
    <property type="match status" value="1"/>
</dbReference>
<dbReference type="GO" id="GO:0006508">
    <property type="term" value="P:proteolysis"/>
    <property type="evidence" value="ECO:0007669"/>
    <property type="project" value="InterPro"/>
</dbReference>
<sequence>MIRGCLQFLQGGGVHAKLESNSILQIVIGARSGLRERGINISENNDYDSSRDLLGHGTHTASTAAGSPVCGADYFGYAKGTAVAPMTLLAMYKVGWATDAFGTSATDVLAGMNRAIEDGVDLMSGFSADTLLGQRDCSWAFAATEHGILVSC</sequence>
<keyword evidence="2" id="KW-0732">Signal</keyword>